<dbReference type="InterPro" id="IPR001173">
    <property type="entry name" value="Glyco_trans_2-like"/>
</dbReference>
<name>A0A3B7MQD7_9BACT</name>
<evidence type="ECO:0000259" key="1">
    <source>
        <dbReference type="Pfam" id="PF00535"/>
    </source>
</evidence>
<dbReference type="AlphaFoldDB" id="A0A3B7MQD7"/>
<dbReference type="EMBL" id="CP032157">
    <property type="protein sequence ID" value="AXY75553.1"/>
    <property type="molecule type" value="Genomic_DNA"/>
</dbReference>
<dbReference type="Gene3D" id="3.90.550.10">
    <property type="entry name" value="Spore Coat Polysaccharide Biosynthesis Protein SpsA, Chain A"/>
    <property type="match status" value="1"/>
</dbReference>
<keyword evidence="2" id="KW-0808">Transferase</keyword>
<dbReference type="PANTHER" id="PTHR22916">
    <property type="entry name" value="GLYCOSYLTRANSFERASE"/>
    <property type="match status" value="1"/>
</dbReference>
<dbReference type="SUPFAM" id="SSF53448">
    <property type="entry name" value="Nucleotide-diphospho-sugar transferases"/>
    <property type="match status" value="1"/>
</dbReference>
<evidence type="ECO:0000313" key="2">
    <source>
        <dbReference type="EMBL" id="AXY75553.1"/>
    </source>
</evidence>
<organism evidence="2 3">
    <name type="scientific">Paraflavitalea soli</name>
    <dbReference type="NCBI Taxonomy" id="2315862"/>
    <lineage>
        <taxon>Bacteria</taxon>
        <taxon>Pseudomonadati</taxon>
        <taxon>Bacteroidota</taxon>
        <taxon>Chitinophagia</taxon>
        <taxon>Chitinophagales</taxon>
        <taxon>Chitinophagaceae</taxon>
        <taxon>Paraflavitalea</taxon>
    </lineage>
</organism>
<dbReference type="RefSeq" id="WP_119051434.1">
    <property type="nucleotide sequence ID" value="NZ_CP032157.1"/>
</dbReference>
<keyword evidence="3" id="KW-1185">Reference proteome</keyword>
<dbReference type="InterPro" id="IPR029044">
    <property type="entry name" value="Nucleotide-diphossugar_trans"/>
</dbReference>
<accession>A0A3B7MQD7</accession>
<dbReference type="OrthoDB" id="199095at2"/>
<dbReference type="PANTHER" id="PTHR22916:SF3">
    <property type="entry name" value="UDP-GLCNAC:BETAGAL BETA-1,3-N-ACETYLGLUCOSAMINYLTRANSFERASE-LIKE PROTEIN 1"/>
    <property type="match status" value="1"/>
</dbReference>
<dbReference type="KEGG" id="pseg:D3H65_16905"/>
<dbReference type="Proteomes" id="UP000263900">
    <property type="component" value="Chromosome"/>
</dbReference>
<sequence length="277" mass="32065">MRLPLVSVCIITYNHEKYIRQCLEGVVMQKTNFPVEVIIGEDCSTDSTRKIIEEFEARYPDIIKPLYHAANVGGARNGYEFCYPRLKGKYIAICEGDDYWTDQDKLQKQVDFLEANPEYILCFHRVGSVDENDQFINGQQASDKIMRYSRKDIFHISIPTLSVVFRKCFEAIPPEMFKAKSGDTFLFGLLSGYGKAADLGFLGAMYRKHSGGVYSPKAVVDQFTQAIETRKLMKQCSLFAKEQKREINREIFNRKVLYIKYFLKRYEPINSFKIIIA</sequence>
<reference evidence="2 3" key="1">
    <citation type="submission" date="2018-09" db="EMBL/GenBank/DDBJ databases">
        <title>Genome sequencing of strain 6GH32-13.</title>
        <authorList>
            <person name="Weon H.-Y."/>
            <person name="Heo J."/>
            <person name="Kwon S.-W."/>
        </authorList>
    </citation>
    <scope>NUCLEOTIDE SEQUENCE [LARGE SCALE GENOMIC DNA]</scope>
    <source>
        <strain evidence="2 3">5GH32-13</strain>
    </source>
</reference>
<proteinExistence type="predicted"/>
<evidence type="ECO:0000313" key="3">
    <source>
        <dbReference type="Proteomes" id="UP000263900"/>
    </source>
</evidence>
<dbReference type="Pfam" id="PF00535">
    <property type="entry name" value="Glycos_transf_2"/>
    <property type="match status" value="1"/>
</dbReference>
<gene>
    <name evidence="2" type="ORF">D3H65_16905</name>
</gene>
<protein>
    <submittedName>
        <fullName evidence="2">Glycosyltransferase</fullName>
    </submittedName>
</protein>
<feature type="domain" description="Glycosyltransferase 2-like" evidence="1">
    <location>
        <begin position="7"/>
        <end position="170"/>
    </location>
</feature>
<dbReference type="GO" id="GO:0016758">
    <property type="term" value="F:hexosyltransferase activity"/>
    <property type="evidence" value="ECO:0007669"/>
    <property type="project" value="UniProtKB-ARBA"/>
</dbReference>